<evidence type="ECO:0000313" key="8">
    <source>
        <dbReference type="Proteomes" id="UP000813824"/>
    </source>
</evidence>
<reference evidence="7" key="1">
    <citation type="journal article" date="2021" name="New Phytol.">
        <title>Evolutionary innovations through gain and loss of genes in the ectomycorrhizal Boletales.</title>
        <authorList>
            <person name="Wu G."/>
            <person name="Miyauchi S."/>
            <person name="Morin E."/>
            <person name="Kuo A."/>
            <person name="Drula E."/>
            <person name="Varga T."/>
            <person name="Kohler A."/>
            <person name="Feng B."/>
            <person name="Cao Y."/>
            <person name="Lipzen A."/>
            <person name="Daum C."/>
            <person name="Hundley H."/>
            <person name="Pangilinan J."/>
            <person name="Johnson J."/>
            <person name="Barry K."/>
            <person name="LaButti K."/>
            <person name="Ng V."/>
            <person name="Ahrendt S."/>
            <person name="Min B."/>
            <person name="Choi I.G."/>
            <person name="Park H."/>
            <person name="Plett J.M."/>
            <person name="Magnuson J."/>
            <person name="Spatafora J.W."/>
            <person name="Nagy L.G."/>
            <person name="Henrissat B."/>
            <person name="Grigoriev I.V."/>
            <person name="Yang Z.L."/>
            <person name="Xu J."/>
            <person name="Martin F.M."/>
        </authorList>
    </citation>
    <scope>NUCLEOTIDE SEQUENCE</scope>
    <source>
        <strain evidence="7">KKN 215</strain>
    </source>
</reference>
<comment type="catalytic activity">
    <reaction evidence="3">
        <text>a diacylglycerol + H2O = a monoacylglycerol + a fatty acid + H(+)</text>
        <dbReference type="Rhea" id="RHEA:32731"/>
        <dbReference type="ChEBI" id="CHEBI:15377"/>
        <dbReference type="ChEBI" id="CHEBI:15378"/>
        <dbReference type="ChEBI" id="CHEBI:17408"/>
        <dbReference type="ChEBI" id="CHEBI:18035"/>
        <dbReference type="ChEBI" id="CHEBI:28868"/>
    </reaction>
</comment>
<evidence type="ECO:0000256" key="4">
    <source>
        <dbReference type="ARBA" id="ARBA00048461"/>
    </source>
</evidence>
<dbReference type="InterPro" id="IPR051218">
    <property type="entry name" value="Sec_MonoDiacylglyc_Lipase"/>
</dbReference>
<feature type="signal peptide" evidence="5">
    <location>
        <begin position="1"/>
        <end position="17"/>
    </location>
</feature>
<sequence length="309" mass="32550">MQLSFVFLLAVVSAVRAVPTGLESRAKSSAAPSVVSANTVNSLIRPAFHSRASYCSANNILTLSCGAPCDAIKDVKVIFAGGDDGVIPGFYVASDPALQAIVVAHQGTDPTKLMSIANDAQILHVNMNPQFFPTAANGVEVHDGFHKTQGRTAQQILGIVQSALKDTGFTKVLTTGHSLGGAIALLDALMFKMKLPNVDVQSVTFGMPRVGNQEFANMVDSMLPGFTRVTNQNDIVPIVPPRALDYEQVSGEVHITSIDRATGAATVVSCPGQENENCSQGNSLLRVSIPDHEGPYFNGISFGGRACPL</sequence>
<keyword evidence="1" id="KW-1015">Disulfide bond</keyword>
<comment type="catalytic activity">
    <reaction evidence="4">
        <text>a monoacylglycerol + H2O = glycerol + a fatty acid + H(+)</text>
        <dbReference type="Rhea" id="RHEA:15245"/>
        <dbReference type="ChEBI" id="CHEBI:15377"/>
        <dbReference type="ChEBI" id="CHEBI:15378"/>
        <dbReference type="ChEBI" id="CHEBI:17408"/>
        <dbReference type="ChEBI" id="CHEBI:17754"/>
        <dbReference type="ChEBI" id="CHEBI:28868"/>
    </reaction>
</comment>
<dbReference type="CDD" id="cd00519">
    <property type="entry name" value="Lipase_3"/>
    <property type="match status" value="1"/>
</dbReference>
<evidence type="ECO:0000256" key="2">
    <source>
        <dbReference type="ARBA" id="ARBA00043996"/>
    </source>
</evidence>
<evidence type="ECO:0000313" key="7">
    <source>
        <dbReference type="EMBL" id="KAH8091740.1"/>
    </source>
</evidence>
<comment type="similarity">
    <text evidence="2">Belongs to the AB hydrolase superfamily. Lipase family. Class 3 subfamily.</text>
</comment>
<organism evidence="7 8">
    <name type="scientific">Cristinia sonorae</name>
    <dbReference type="NCBI Taxonomy" id="1940300"/>
    <lineage>
        <taxon>Eukaryota</taxon>
        <taxon>Fungi</taxon>
        <taxon>Dikarya</taxon>
        <taxon>Basidiomycota</taxon>
        <taxon>Agaricomycotina</taxon>
        <taxon>Agaricomycetes</taxon>
        <taxon>Agaricomycetidae</taxon>
        <taxon>Agaricales</taxon>
        <taxon>Pleurotineae</taxon>
        <taxon>Stephanosporaceae</taxon>
        <taxon>Cristinia</taxon>
    </lineage>
</organism>
<dbReference type="SUPFAM" id="SSF53474">
    <property type="entry name" value="alpha/beta-Hydrolases"/>
    <property type="match status" value="1"/>
</dbReference>
<dbReference type="PANTHER" id="PTHR45856">
    <property type="entry name" value="ALPHA/BETA-HYDROLASES SUPERFAMILY PROTEIN"/>
    <property type="match status" value="1"/>
</dbReference>
<dbReference type="Proteomes" id="UP000813824">
    <property type="component" value="Unassembled WGS sequence"/>
</dbReference>
<proteinExistence type="inferred from homology"/>
<keyword evidence="8" id="KW-1185">Reference proteome</keyword>
<dbReference type="AlphaFoldDB" id="A0A8K0XLY8"/>
<evidence type="ECO:0000256" key="5">
    <source>
        <dbReference type="SAM" id="SignalP"/>
    </source>
</evidence>
<dbReference type="InterPro" id="IPR029058">
    <property type="entry name" value="AB_hydrolase_fold"/>
</dbReference>
<comment type="caution">
    <text evidence="7">The sequence shown here is derived from an EMBL/GenBank/DDBJ whole genome shotgun (WGS) entry which is preliminary data.</text>
</comment>
<evidence type="ECO:0000256" key="1">
    <source>
        <dbReference type="ARBA" id="ARBA00023157"/>
    </source>
</evidence>
<gene>
    <name evidence="7" type="ORF">BXZ70DRAFT_479300</name>
</gene>
<dbReference type="PANTHER" id="PTHR45856:SF25">
    <property type="entry name" value="FUNGAL LIPASE-LIKE DOMAIN-CONTAINING PROTEIN"/>
    <property type="match status" value="1"/>
</dbReference>
<dbReference type="InterPro" id="IPR002921">
    <property type="entry name" value="Fungal_lipase-type"/>
</dbReference>
<feature type="domain" description="Fungal lipase-type" evidence="6">
    <location>
        <begin position="102"/>
        <end position="242"/>
    </location>
</feature>
<keyword evidence="5" id="KW-0732">Signal</keyword>
<name>A0A8K0XLY8_9AGAR</name>
<protein>
    <submittedName>
        <fullName evidence="7">Alpha/beta-hydrolase</fullName>
    </submittedName>
</protein>
<dbReference type="GO" id="GO:0006629">
    <property type="term" value="P:lipid metabolic process"/>
    <property type="evidence" value="ECO:0007669"/>
    <property type="project" value="InterPro"/>
</dbReference>
<dbReference type="Pfam" id="PF01764">
    <property type="entry name" value="Lipase_3"/>
    <property type="match status" value="1"/>
</dbReference>
<dbReference type="EMBL" id="JAEVFJ010000035">
    <property type="protein sequence ID" value="KAH8091740.1"/>
    <property type="molecule type" value="Genomic_DNA"/>
</dbReference>
<feature type="chain" id="PRO_5035477304" evidence="5">
    <location>
        <begin position="18"/>
        <end position="309"/>
    </location>
</feature>
<dbReference type="OrthoDB" id="426718at2759"/>
<evidence type="ECO:0000259" key="6">
    <source>
        <dbReference type="Pfam" id="PF01764"/>
    </source>
</evidence>
<dbReference type="Gene3D" id="3.40.50.1820">
    <property type="entry name" value="alpha/beta hydrolase"/>
    <property type="match status" value="1"/>
</dbReference>
<evidence type="ECO:0000256" key="3">
    <source>
        <dbReference type="ARBA" id="ARBA00047591"/>
    </source>
</evidence>
<accession>A0A8K0XLY8</accession>